<dbReference type="Gene3D" id="2.70.210.12">
    <property type="entry name" value="GTP1/OBG domain"/>
    <property type="match status" value="1"/>
</dbReference>
<dbReference type="InterPro" id="IPR036726">
    <property type="entry name" value="GTP1_OBG_dom_sf"/>
</dbReference>
<feature type="domain" description="Obg" evidence="1">
    <location>
        <begin position="1"/>
        <end position="148"/>
    </location>
</feature>
<reference evidence="2" key="1">
    <citation type="journal article" date="2014" name="PLoS ONE">
        <title>An unclassified microorganism: novel pathogen candidate lurking in human airways.</title>
        <authorList>
            <person name="Fukuda K."/>
            <person name="Yatera K."/>
            <person name="Ogawa M."/>
            <person name="Kawanami T."/>
            <person name="Yamasaki K."/>
            <person name="Noguchi S."/>
            <person name="Murphy R.S."/>
            <person name="Mukae H."/>
            <person name="Taniguchi H."/>
        </authorList>
    </citation>
    <scope>NUCLEOTIDE SEQUENCE</scope>
    <source>
        <strain evidence="2">IOLA-A4PG</strain>
    </source>
</reference>
<sequence>MFNLLYANFYVKPGDGGNGSNAFNISLFNKKIYHGGSGGNGGNIIFKYSNNILINNNFNSNKISAENGQNGKHGKKNGKNGADTIIHTSQICQINLINENMNYKIHEKNQFFIIKGGVGGVGSRYAKNIYSDFKGEKSKIYKISMKVILPNGSCYIFSKYNINTINSIQQLFGYKCNIKQDILCLNYNNNNIYIFFIDVYKSIEILKENIYSINTIKFYSDNLYDPYNLTSFIIQNNKPYSFLTNSIHDINCPNR</sequence>
<dbReference type="InterPro" id="IPR045086">
    <property type="entry name" value="OBG_GTPase"/>
</dbReference>
<name>A0A077JIS9_9ZZZZ</name>
<dbReference type="AlphaFoldDB" id="A0A077JIS9"/>
<accession>A0A077JIS9</accession>
<dbReference type="PROSITE" id="PS51883">
    <property type="entry name" value="OBG"/>
    <property type="match status" value="1"/>
</dbReference>
<protein>
    <recommendedName>
        <fullName evidence="1">Obg domain-containing protein</fullName>
    </recommendedName>
</protein>
<dbReference type="EMBL" id="AB828323">
    <property type="protein sequence ID" value="BAP19091.1"/>
    <property type="molecule type" value="Genomic_DNA"/>
</dbReference>
<proteinExistence type="predicted"/>
<dbReference type="PANTHER" id="PTHR11702">
    <property type="entry name" value="DEVELOPMENTALLY REGULATED GTP-BINDING PROTEIN-RELATED"/>
    <property type="match status" value="1"/>
</dbReference>
<dbReference type="SUPFAM" id="SSF82051">
    <property type="entry name" value="Obg GTP-binding protein N-terminal domain"/>
    <property type="match status" value="1"/>
</dbReference>
<dbReference type="Pfam" id="PF01018">
    <property type="entry name" value="GTP1_OBG"/>
    <property type="match status" value="1"/>
</dbReference>
<dbReference type="GO" id="GO:0003924">
    <property type="term" value="F:GTPase activity"/>
    <property type="evidence" value="ECO:0007669"/>
    <property type="project" value="InterPro"/>
</dbReference>
<evidence type="ECO:0000313" key="2">
    <source>
        <dbReference type="EMBL" id="BAP19091.1"/>
    </source>
</evidence>
<dbReference type="InterPro" id="IPR006169">
    <property type="entry name" value="GTP1_OBG_dom"/>
</dbReference>
<dbReference type="PANTHER" id="PTHR11702:SF31">
    <property type="entry name" value="MITOCHONDRIAL RIBOSOME-ASSOCIATED GTPASE 2"/>
    <property type="match status" value="1"/>
</dbReference>
<dbReference type="GO" id="GO:0005525">
    <property type="term" value="F:GTP binding"/>
    <property type="evidence" value="ECO:0007669"/>
    <property type="project" value="InterPro"/>
</dbReference>
<evidence type="ECO:0000259" key="1">
    <source>
        <dbReference type="PROSITE" id="PS51883"/>
    </source>
</evidence>
<organism evidence="2">
    <name type="scientific">uncultured microorganism</name>
    <dbReference type="NCBI Taxonomy" id="358574"/>
    <lineage>
        <taxon>unclassified sequences</taxon>
        <taxon>environmental samples</taxon>
    </lineage>
</organism>